<protein>
    <submittedName>
        <fullName evidence="2">Glyoxalase</fullName>
    </submittedName>
</protein>
<dbReference type="STRING" id="670052.PA27867_2655"/>
<dbReference type="Pfam" id="PF22677">
    <property type="entry name" value="Ble-like_N"/>
    <property type="match status" value="1"/>
</dbReference>
<proteinExistence type="predicted"/>
<dbReference type="InterPro" id="IPR029068">
    <property type="entry name" value="Glyas_Bleomycin-R_OHBP_Dase"/>
</dbReference>
<sequence length="148" mass="16043">MPSMFVNLPVTDLERAKAFYTAIGFTINPAFSDHNAACVVVEEDHSYFMILVREYFQTFTELPIGDPAVHPTASTAIFLDSREAVDKSIVDGIAAGGAEPQPASDYGFMYQRQLTDPDGNSLEFGWMDPVAAAQGPEAFAAQQATAQD</sequence>
<dbReference type="PANTHER" id="PTHR36503:SF2">
    <property type="entry name" value="BLR2408 PROTEIN"/>
    <property type="match status" value="1"/>
</dbReference>
<dbReference type="Proteomes" id="UP000092582">
    <property type="component" value="Chromosome 1"/>
</dbReference>
<dbReference type="RefSeq" id="WP_066597128.1">
    <property type="nucleotide sequence ID" value="NZ_CP016282.1"/>
</dbReference>
<gene>
    <name evidence="2" type="ORF">PA27867_2655</name>
</gene>
<dbReference type="KEGG" id="cart:PA27867_2655"/>
<feature type="domain" description="Glyoxalase/Bleomycin resistance-like N-terminal" evidence="1">
    <location>
        <begin position="3"/>
        <end position="41"/>
    </location>
</feature>
<dbReference type="EMBL" id="CP016282">
    <property type="protein sequence ID" value="ANP73596.1"/>
    <property type="molecule type" value="Genomic_DNA"/>
</dbReference>
<dbReference type="SUPFAM" id="SSF54593">
    <property type="entry name" value="Glyoxalase/Bleomycin resistance protein/Dihydroxybiphenyl dioxygenase"/>
    <property type="match status" value="1"/>
</dbReference>
<dbReference type="PANTHER" id="PTHR36503">
    <property type="entry name" value="BLR2520 PROTEIN"/>
    <property type="match status" value="1"/>
</dbReference>
<organism evidence="2 3">
    <name type="scientific">Cryobacterium arcticum</name>
    <dbReference type="NCBI Taxonomy" id="670052"/>
    <lineage>
        <taxon>Bacteria</taxon>
        <taxon>Bacillati</taxon>
        <taxon>Actinomycetota</taxon>
        <taxon>Actinomycetes</taxon>
        <taxon>Micrococcales</taxon>
        <taxon>Microbacteriaceae</taxon>
        <taxon>Cryobacterium</taxon>
    </lineage>
</organism>
<dbReference type="Gene3D" id="3.10.180.10">
    <property type="entry name" value="2,3-Dihydroxybiphenyl 1,2-Dioxygenase, domain 1"/>
    <property type="match status" value="1"/>
</dbReference>
<evidence type="ECO:0000259" key="1">
    <source>
        <dbReference type="Pfam" id="PF22677"/>
    </source>
</evidence>
<dbReference type="AlphaFoldDB" id="A0A1B1BM76"/>
<dbReference type="InterPro" id="IPR053863">
    <property type="entry name" value="Glyoxy/Ble-like_N"/>
</dbReference>
<accession>A0A1B1BM76</accession>
<reference evidence="2 3" key="1">
    <citation type="submission" date="2016-06" db="EMBL/GenBank/DDBJ databases">
        <title>Genome sequencing of Cryobacterium arcticum PAMC 27867.</title>
        <authorList>
            <person name="Lee J."/>
            <person name="Kim O.-S."/>
        </authorList>
    </citation>
    <scope>NUCLEOTIDE SEQUENCE [LARGE SCALE GENOMIC DNA]</scope>
    <source>
        <strain evidence="2 3">PAMC 27867</strain>
    </source>
</reference>
<name>A0A1B1BM76_9MICO</name>
<keyword evidence="3" id="KW-1185">Reference proteome</keyword>
<dbReference type="OrthoDB" id="4265398at2"/>
<evidence type="ECO:0000313" key="2">
    <source>
        <dbReference type="EMBL" id="ANP73596.1"/>
    </source>
</evidence>
<dbReference type="PATRIC" id="fig|670052.7.peg.2727"/>
<evidence type="ECO:0000313" key="3">
    <source>
        <dbReference type="Proteomes" id="UP000092582"/>
    </source>
</evidence>